<name>B4EI20_BURCJ</name>
<dbReference type="eggNOG" id="COG3555">
    <property type="taxonomic scope" value="Bacteria"/>
</dbReference>
<sequence>MPVALRQTDQHFIRTAHRSPMSAAYDHAAALLRTLYDRHIDSGAVLDAAAFPDAERFVRAWPAIRAEALAVARDMPRIPRFHEIMREQYDISANDARDWRMFIMQAYGQPFPRNLSRCPTVASLVAASPDVLSASLSFLAPGKHIPPHRGPFRGILRGYLVLSMPTRADGTPAAVLKVDGHEYRLDEGRFLLWDDTFTHEVWNDSDAVRIVLLLDIRRRGMPRWLTWLSNAVIGVVRLGIRIRGRSIPV</sequence>
<dbReference type="InterPro" id="IPR007803">
    <property type="entry name" value="Asp/Arg/Pro-Hydrxlase"/>
</dbReference>
<dbReference type="InterPro" id="IPR027443">
    <property type="entry name" value="IPNS-like_sf"/>
</dbReference>
<keyword evidence="2" id="KW-0223">Dioxygenase</keyword>
<evidence type="ECO:0000313" key="6">
    <source>
        <dbReference type="Proteomes" id="UP000001035"/>
    </source>
</evidence>
<evidence type="ECO:0000256" key="3">
    <source>
        <dbReference type="ARBA" id="ARBA00023002"/>
    </source>
</evidence>
<dbReference type="PANTHER" id="PTHR46332:SF5">
    <property type="entry name" value="ASPARTATE BETA-HYDROXYLASE DOMAIN CONTAINING 2"/>
    <property type="match status" value="1"/>
</dbReference>
<organism evidence="5 6">
    <name type="scientific">Burkholderia cenocepacia (strain ATCC BAA-245 / DSM 16553 / LMG 16656 / NCTC 13227 / J2315 / CF5610)</name>
    <name type="common">Burkholderia cepacia (strain J2315)</name>
    <dbReference type="NCBI Taxonomy" id="216591"/>
    <lineage>
        <taxon>Bacteria</taxon>
        <taxon>Pseudomonadati</taxon>
        <taxon>Pseudomonadota</taxon>
        <taxon>Betaproteobacteria</taxon>
        <taxon>Burkholderiales</taxon>
        <taxon>Burkholderiaceae</taxon>
        <taxon>Burkholderia</taxon>
        <taxon>Burkholderia cepacia complex</taxon>
    </lineage>
</organism>
<keyword evidence="6" id="KW-1185">Reference proteome</keyword>
<keyword evidence="3" id="KW-0560">Oxidoreductase</keyword>
<dbReference type="PANTHER" id="PTHR46332">
    <property type="entry name" value="ASPARTATE BETA-HYDROXYLASE DOMAIN-CONTAINING PROTEIN 2"/>
    <property type="match status" value="1"/>
</dbReference>
<evidence type="ECO:0000256" key="2">
    <source>
        <dbReference type="ARBA" id="ARBA00022964"/>
    </source>
</evidence>
<reference evidence="5 6" key="1">
    <citation type="journal article" date="2009" name="J. Bacteriol.">
        <title>The genome of Burkholderia cenocepacia J2315, an epidemic pathogen of cystic fibrosis patients.</title>
        <authorList>
            <person name="Holden M.T."/>
            <person name="Seth-Smith H.M."/>
            <person name="Crossman L.C."/>
            <person name="Sebaihia M."/>
            <person name="Bentley S.D."/>
            <person name="Cerdeno-Tarraga A.M."/>
            <person name="Thomson N.R."/>
            <person name="Bason N."/>
            <person name="Quail M.A."/>
            <person name="Sharp S."/>
            <person name="Cherevach I."/>
            <person name="Churcher C."/>
            <person name="Goodhead I."/>
            <person name="Hauser H."/>
            <person name="Holroyd N."/>
            <person name="Mungall K."/>
            <person name="Scott P."/>
            <person name="Walker D."/>
            <person name="White B."/>
            <person name="Rose H."/>
            <person name="Iversen P."/>
            <person name="Mil-Homens D."/>
            <person name="Rocha E.P."/>
            <person name="Fialho A.M."/>
            <person name="Baldwin A."/>
            <person name="Dowson C."/>
            <person name="Barrell B.G."/>
            <person name="Govan J.R."/>
            <person name="Vandamme P."/>
            <person name="Hart C.A."/>
            <person name="Mahenthiralingam E."/>
            <person name="Parkhill J."/>
        </authorList>
    </citation>
    <scope>NUCLEOTIDE SEQUENCE [LARGE SCALE GENOMIC DNA]</scope>
    <source>
        <strain evidence="6">ATCC BAA-245 / DSM 16553 / LMG 16656 / NCTC 13227 / J2315 / CF5610</strain>
    </source>
</reference>
<accession>B4EI20</accession>
<dbReference type="Gene3D" id="2.60.120.330">
    <property type="entry name" value="B-lactam Antibiotic, Isopenicillin N Synthase, Chain"/>
    <property type="match status" value="1"/>
</dbReference>
<proteinExistence type="inferred from homology"/>
<dbReference type="Pfam" id="PF05118">
    <property type="entry name" value="Asp_Arg_Hydrox"/>
    <property type="match status" value="1"/>
</dbReference>
<gene>
    <name evidence="5" type="ORF">BCAM2401</name>
</gene>
<feature type="domain" description="Aspartyl/asparaginy/proline hydroxylase" evidence="4">
    <location>
        <begin position="60"/>
        <end position="218"/>
    </location>
</feature>
<dbReference type="HOGENOM" id="CLU_071783_1_0_4"/>
<dbReference type="GO" id="GO:0051213">
    <property type="term" value="F:dioxygenase activity"/>
    <property type="evidence" value="ECO:0007669"/>
    <property type="project" value="UniProtKB-KW"/>
</dbReference>
<comment type="similarity">
    <text evidence="1">Belongs to the aspartyl/asparaginyl beta-hydroxylase family.</text>
</comment>
<dbReference type="Proteomes" id="UP000001035">
    <property type="component" value="Chromosome 2"/>
</dbReference>
<protein>
    <submittedName>
        <fullName evidence="5">Aspartyl/asparaginyl beta-hydroxylase</fullName>
    </submittedName>
</protein>
<dbReference type="AlphaFoldDB" id="B4EI20"/>
<dbReference type="EMBL" id="AM747721">
    <property type="protein sequence ID" value="CAR56265.1"/>
    <property type="molecule type" value="Genomic_DNA"/>
</dbReference>
<dbReference type="InterPro" id="IPR051821">
    <property type="entry name" value="Asp/Asn_beta-hydroxylase"/>
</dbReference>
<evidence type="ECO:0000256" key="1">
    <source>
        <dbReference type="ARBA" id="ARBA00007730"/>
    </source>
</evidence>
<evidence type="ECO:0000259" key="4">
    <source>
        <dbReference type="Pfam" id="PF05118"/>
    </source>
</evidence>
<evidence type="ECO:0000313" key="5">
    <source>
        <dbReference type="EMBL" id="CAR56265.1"/>
    </source>
</evidence>
<dbReference type="KEGG" id="bcj:BCAM2401"/>
<dbReference type="SUPFAM" id="SSF51197">
    <property type="entry name" value="Clavaminate synthase-like"/>
    <property type="match status" value="1"/>
</dbReference>